<dbReference type="GO" id="GO:0006508">
    <property type="term" value="P:proteolysis"/>
    <property type="evidence" value="ECO:0007669"/>
    <property type="project" value="UniProtKB-KW"/>
</dbReference>
<dbReference type="InterPro" id="IPR033121">
    <property type="entry name" value="PEPTIDASE_A1"/>
</dbReference>
<evidence type="ECO:0000256" key="2">
    <source>
        <dbReference type="ARBA" id="ARBA00022750"/>
    </source>
</evidence>
<dbReference type="InterPro" id="IPR021109">
    <property type="entry name" value="Peptidase_aspartic_dom_sf"/>
</dbReference>
<feature type="active site" evidence="3">
    <location>
        <position position="284"/>
    </location>
</feature>
<evidence type="ECO:0000256" key="5">
    <source>
        <dbReference type="SAM" id="SignalP"/>
    </source>
</evidence>
<dbReference type="InterPro" id="IPR034164">
    <property type="entry name" value="Pepsin-like_dom"/>
</dbReference>
<dbReference type="InterPro" id="IPR001461">
    <property type="entry name" value="Aspartic_peptidase_A1"/>
</dbReference>
<dbReference type="PROSITE" id="PS00141">
    <property type="entry name" value="ASP_PROTEASE"/>
    <property type="match status" value="2"/>
</dbReference>
<feature type="signal peptide" evidence="5">
    <location>
        <begin position="1"/>
        <end position="20"/>
    </location>
</feature>
<dbReference type="PRINTS" id="PR00792">
    <property type="entry name" value="PEPSIN"/>
</dbReference>
<dbReference type="PANTHER" id="PTHR47966">
    <property type="entry name" value="BETA-SITE APP-CLEAVING ENZYME, ISOFORM A-RELATED"/>
    <property type="match status" value="1"/>
</dbReference>
<dbReference type="SUPFAM" id="SSF50630">
    <property type="entry name" value="Acid proteases"/>
    <property type="match status" value="1"/>
</dbReference>
<comment type="similarity">
    <text evidence="1 4">Belongs to the peptidase A1 family.</text>
</comment>
<feature type="chain" id="PRO_5042216084" evidence="5">
    <location>
        <begin position="21"/>
        <end position="396"/>
    </location>
</feature>
<dbReference type="PANTHER" id="PTHR47966:SF57">
    <property type="entry name" value="PEPTIDASE A1 DOMAIN-CONTAINING PROTEIN"/>
    <property type="match status" value="1"/>
</dbReference>
<evidence type="ECO:0000313" key="8">
    <source>
        <dbReference type="Proteomes" id="UP001214628"/>
    </source>
</evidence>
<evidence type="ECO:0000256" key="4">
    <source>
        <dbReference type="RuleBase" id="RU000454"/>
    </source>
</evidence>
<evidence type="ECO:0000313" key="7">
    <source>
        <dbReference type="EMBL" id="WFD42716.1"/>
    </source>
</evidence>
<keyword evidence="8" id="KW-1185">Reference proteome</keyword>
<keyword evidence="4 7" id="KW-0378">Hydrolase</keyword>
<keyword evidence="4" id="KW-0645">Protease</keyword>
<dbReference type="InterPro" id="IPR001969">
    <property type="entry name" value="Aspartic_peptidase_AS"/>
</dbReference>
<dbReference type="EC" id="3.4.23.5" evidence="7"/>
<dbReference type="AlphaFoldDB" id="A0AAF0FAH3"/>
<organism evidence="7 8">
    <name type="scientific">Malassezia psittaci</name>
    <dbReference type="NCBI Taxonomy" id="1821823"/>
    <lineage>
        <taxon>Eukaryota</taxon>
        <taxon>Fungi</taxon>
        <taxon>Dikarya</taxon>
        <taxon>Basidiomycota</taxon>
        <taxon>Ustilaginomycotina</taxon>
        <taxon>Malasseziomycetes</taxon>
        <taxon>Malasseziales</taxon>
        <taxon>Malasseziaceae</taxon>
        <taxon>Malassezia</taxon>
    </lineage>
</organism>
<feature type="domain" description="Peptidase A1" evidence="6">
    <location>
        <begin position="105"/>
        <end position="393"/>
    </location>
</feature>
<dbReference type="CDD" id="cd05471">
    <property type="entry name" value="pepsin_like"/>
    <property type="match status" value="1"/>
</dbReference>
<proteinExistence type="inferred from homology"/>
<dbReference type="Proteomes" id="UP001214628">
    <property type="component" value="Chromosome 1"/>
</dbReference>
<accession>A0AAF0FAH3</accession>
<keyword evidence="5" id="KW-0732">Signal</keyword>
<name>A0AAF0FAH3_9BASI</name>
<dbReference type="PROSITE" id="PS51767">
    <property type="entry name" value="PEPTIDASE_A1"/>
    <property type="match status" value="1"/>
</dbReference>
<dbReference type="EMBL" id="CP118375">
    <property type="protein sequence ID" value="WFD42716.1"/>
    <property type="molecule type" value="Genomic_DNA"/>
</dbReference>
<reference evidence="7" key="1">
    <citation type="submission" date="2023-02" db="EMBL/GenBank/DDBJ databases">
        <title>Mating type loci evolution in Malassezia.</title>
        <authorList>
            <person name="Coelho M.A."/>
        </authorList>
    </citation>
    <scope>NUCLEOTIDE SEQUENCE</scope>
    <source>
        <strain evidence="7">CBS 14136</strain>
    </source>
</reference>
<evidence type="ECO:0000256" key="1">
    <source>
        <dbReference type="ARBA" id="ARBA00007447"/>
    </source>
</evidence>
<sequence>MQLSLKFVTGLLLASSAAFASQGDVEVDLHRRNSLISSGNQLNVEALSQHLKIVNNKYQTALNNFKRNMGSDHPLLSLLIGTSISKRTGSQGSLSLTDIQSEQLWAGKISFGGQSFGIDFDTGSSDTLANPSAYNPSKSSTAKNTHKTFSASYGDGTTAKGTIYTDKLSIAGLNGTNVAIGHSTTTFISGEDPSEGIAGLGFPAIQTFPTQFKPFFLQLKSENVLKSGVFQFTLKAGKGSTLTLGGIDKSKYQGSITYVDVDPSQGFWLTDAKVNGQSIKAIIDSGSTVITGPTSQVRSVVSKISGLTAFTQDGVLMYYYNCNLSPSVTFNIGGTNFKLGKNQLSYGTTNTGKCVLPIVGQNGLPLNAWIVGDTFFQSVSIIFDTDKNRMGFATQA</sequence>
<dbReference type="Gene3D" id="2.40.70.10">
    <property type="entry name" value="Acid Proteases"/>
    <property type="match status" value="2"/>
</dbReference>
<dbReference type="Pfam" id="PF00026">
    <property type="entry name" value="Asp"/>
    <property type="match status" value="1"/>
</dbReference>
<keyword evidence="2 4" id="KW-0064">Aspartyl protease</keyword>
<gene>
    <name evidence="7" type="ORF">MPSI1_001365</name>
</gene>
<evidence type="ECO:0000256" key="3">
    <source>
        <dbReference type="PIRSR" id="PIRSR601461-1"/>
    </source>
</evidence>
<dbReference type="GO" id="GO:0004190">
    <property type="term" value="F:aspartic-type endopeptidase activity"/>
    <property type="evidence" value="ECO:0007669"/>
    <property type="project" value="UniProtKB-KW"/>
</dbReference>
<feature type="active site" evidence="3">
    <location>
        <position position="98"/>
    </location>
</feature>
<protein>
    <submittedName>
        <fullName evidence="7">Cathepsin D</fullName>
        <ecNumber evidence="7">3.4.23.5</ecNumber>
    </submittedName>
</protein>
<evidence type="ECO:0000259" key="6">
    <source>
        <dbReference type="PROSITE" id="PS51767"/>
    </source>
</evidence>